<name>A0ABU1JCI4_9MICC</name>
<dbReference type="Proteomes" id="UP001185069">
    <property type="component" value="Unassembled WGS sequence"/>
</dbReference>
<proteinExistence type="predicted"/>
<comment type="caution">
    <text evidence="2">The sequence shown here is derived from an EMBL/GenBank/DDBJ whole genome shotgun (WGS) entry which is preliminary data.</text>
</comment>
<organism evidence="2 3">
    <name type="scientific">Arthrobacter russicus</name>
    <dbReference type="NCBI Taxonomy" id="172040"/>
    <lineage>
        <taxon>Bacteria</taxon>
        <taxon>Bacillati</taxon>
        <taxon>Actinomycetota</taxon>
        <taxon>Actinomycetes</taxon>
        <taxon>Micrococcales</taxon>
        <taxon>Micrococcaceae</taxon>
        <taxon>Arthrobacter</taxon>
    </lineage>
</organism>
<sequence>MTAWPKRHRLLTVLSVLLLVVMFPIFSGIWFGRGPWAFLPTAILLAISWYLLERFASRQRQRILRELAATGRFCCAIRWPDALPGSLREGWAPGVGSLVVDGFGFQYGGVGGEIPCGPREDRELLERLGRRDLQAGEVRSLRLIASSIGRYRTRLGVLEICATAEHLGRLDAVAGAIDKSAP</sequence>
<reference evidence="2 3" key="1">
    <citation type="submission" date="2023-07" db="EMBL/GenBank/DDBJ databases">
        <title>Sequencing the genomes of 1000 actinobacteria strains.</title>
        <authorList>
            <person name="Klenk H.-P."/>
        </authorList>
    </citation>
    <scope>NUCLEOTIDE SEQUENCE [LARGE SCALE GENOMIC DNA]</scope>
    <source>
        <strain evidence="2 3">DSM 14555</strain>
    </source>
</reference>
<keyword evidence="1" id="KW-1133">Transmembrane helix</keyword>
<evidence type="ECO:0000313" key="2">
    <source>
        <dbReference type="EMBL" id="MDR6270105.1"/>
    </source>
</evidence>
<feature type="transmembrane region" description="Helical" evidence="1">
    <location>
        <begin position="12"/>
        <end position="30"/>
    </location>
</feature>
<evidence type="ECO:0000313" key="3">
    <source>
        <dbReference type="Proteomes" id="UP001185069"/>
    </source>
</evidence>
<evidence type="ECO:0000256" key="1">
    <source>
        <dbReference type="SAM" id="Phobius"/>
    </source>
</evidence>
<keyword evidence="1" id="KW-0472">Membrane</keyword>
<keyword evidence="3" id="KW-1185">Reference proteome</keyword>
<dbReference type="EMBL" id="JAVDQF010000001">
    <property type="protein sequence ID" value="MDR6270105.1"/>
    <property type="molecule type" value="Genomic_DNA"/>
</dbReference>
<dbReference type="RefSeq" id="WP_309798940.1">
    <property type="nucleotide sequence ID" value="NZ_BAAAHY010000005.1"/>
</dbReference>
<feature type="transmembrane region" description="Helical" evidence="1">
    <location>
        <begin position="36"/>
        <end position="52"/>
    </location>
</feature>
<gene>
    <name evidence="2" type="ORF">JOE69_002343</name>
</gene>
<protein>
    <submittedName>
        <fullName evidence="2">Uncharacterized protein</fullName>
    </submittedName>
</protein>
<keyword evidence="1" id="KW-0812">Transmembrane</keyword>
<accession>A0ABU1JCI4</accession>